<dbReference type="Pfam" id="PF01584">
    <property type="entry name" value="CheW"/>
    <property type="match status" value="1"/>
</dbReference>
<dbReference type="SUPFAM" id="SSF50341">
    <property type="entry name" value="CheW-like"/>
    <property type="match status" value="1"/>
</dbReference>
<dbReference type="OrthoDB" id="21913at2"/>
<dbReference type="RefSeq" id="WP_060856254.1">
    <property type="nucleotide sequence ID" value="NZ_FCOC02000008.1"/>
</dbReference>
<dbReference type="Gene3D" id="2.30.30.40">
    <property type="entry name" value="SH3 Domains"/>
    <property type="match status" value="1"/>
</dbReference>
<dbReference type="GO" id="GO:0006935">
    <property type="term" value="P:chemotaxis"/>
    <property type="evidence" value="ECO:0007669"/>
    <property type="project" value="InterPro"/>
</dbReference>
<dbReference type="InterPro" id="IPR036061">
    <property type="entry name" value="CheW-like_dom_sf"/>
</dbReference>
<dbReference type="Proteomes" id="UP000054893">
    <property type="component" value="Unassembled WGS sequence"/>
</dbReference>
<dbReference type="SMART" id="SM00260">
    <property type="entry name" value="CheW"/>
    <property type="match status" value="1"/>
</dbReference>
<dbReference type="PROSITE" id="PS50851">
    <property type="entry name" value="CHEW"/>
    <property type="match status" value="1"/>
</dbReference>
<feature type="domain" description="CheW-like" evidence="1">
    <location>
        <begin position="1"/>
        <end position="146"/>
    </location>
</feature>
<organism evidence="2 3">
    <name type="scientific">Caballeronia sordidicola</name>
    <name type="common">Burkholderia sordidicola</name>
    <dbReference type="NCBI Taxonomy" id="196367"/>
    <lineage>
        <taxon>Bacteria</taxon>
        <taxon>Pseudomonadati</taxon>
        <taxon>Pseudomonadota</taxon>
        <taxon>Betaproteobacteria</taxon>
        <taxon>Burkholderiales</taxon>
        <taxon>Burkholderiaceae</taxon>
        <taxon>Caballeronia</taxon>
    </lineage>
</organism>
<dbReference type="InterPro" id="IPR002545">
    <property type="entry name" value="CheW-lke_dom"/>
</dbReference>
<gene>
    <name evidence="2" type="ORF">AWB64_03098</name>
</gene>
<evidence type="ECO:0000313" key="3">
    <source>
        <dbReference type="Proteomes" id="UP000054893"/>
    </source>
</evidence>
<proteinExistence type="predicted"/>
<dbReference type="AlphaFoldDB" id="A0A158GMW7"/>
<dbReference type="GO" id="GO:0007165">
    <property type="term" value="P:signal transduction"/>
    <property type="evidence" value="ECO:0007669"/>
    <property type="project" value="InterPro"/>
</dbReference>
<sequence length="155" mass="17250">MLFVQFTLDHDRYVLDSSQIERMLPLVPLKTMPGVPAWVAGIFEHEGAPVPVIDLAALALGRRSLERLSTRLALVYYPHKTPAGVEQRRLAIMLERAIRTLSLDATAFSHSGVEAAQARYLGPLARDAQGFVQWVRVEHLLPDHVQAQLFTESAA</sequence>
<name>A0A158GMW7_CABSO</name>
<protein>
    <submittedName>
        <fullName evidence="2">Chemotaxis-related protein</fullName>
    </submittedName>
</protein>
<accession>A0A158GMW7</accession>
<dbReference type="EMBL" id="FCOC02000008">
    <property type="protein sequence ID" value="SAL32959.1"/>
    <property type="molecule type" value="Genomic_DNA"/>
</dbReference>
<evidence type="ECO:0000313" key="2">
    <source>
        <dbReference type="EMBL" id="SAL32959.1"/>
    </source>
</evidence>
<dbReference type="Gene3D" id="2.40.50.180">
    <property type="entry name" value="CheA-289, Domain 4"/>
    <property type="match status" value="1"/>
</dbReference>
<reference evidence="2 3" key="1">
    <citation type="submission" date="2016-01" db="EMBL/GenBank/DDBJ databases">
        <authorList>
            <person name="Oliw E.H."/>
        </authorList>
    </citation>
    <scope>NUCLEOTIDE SEQUENCE [LARGE SCALE GENOMIC DNA]</scope>
    <source>
        <strain evidence="2">LMG 22029</strain>
    </source>
</reference>
<evidence type="ECO:0000259" key="1">
    <source>
        <dbReference type="PROSITE" id="PS50851"/>
    </source>
</evidence>